<organism evidence="1 2">
    <name type="scientific">Leptospira santarosai str. MOR084</name>
    <dbReference type="NCBI Taxonomy" id="1049984"/>
    <lineage>
        <taxon>Bacteria</taxon>
        <taxon>Pseudomonadati</taxon>
        <taxon>Spirochaetota</taxon>
        <taxon>Spirochaetia</taxon>
        <taxon>Leptospirales</taxon>
        <taxon>Leptospiraceae</taxon>
        <taxon>Leptospira</taxon>
    </lineage>
</organism>
<dbReference type="Proteomes" id="UP000006329">
    <property type="component" value="Unassembled WGS sequence"/>
</dbReference>
<gene>
    <name evidence="1" type="ORF">LEP1GSC179_0765</name>
</gene>
<dbReference type="EMBL" id="AHON02000064">
    <property type="protein sequence ID" value="EKO32553.1"/>
    <property type="molecule type" value="Genomic_DNA"/>
</dbReference>
<evidence type="ECO:0000313" key="2">
    <source>
        <dbReference type="Proteomes" id="UP000006329"/>
    </source>
</evidence>
<protein>
    <submittedName>
        <fullName evidence="1">Uncharacterized protein</fullName>
    </submittedName>
</protein>
<sequence length="42" mass="4981">MKIPLSNDEFVHKFKITYYANIGKNRLSFPSRLSFQSFRVLS</sequence>
<dbReference type="AlphaFoldDB" id="A0A0E2BB36"/>
<accession>A0A0E2BB36</accession>
<reference evidence="1" key="1">
    <citation type="submission" date="2012-10" db="EMBL/GenBank/DDBJ databases">
        <authorList>
            <person name="Harkins D.M."/>
            <person name="Durkin A.S."/>
            <person name="Brinkac L.M."/>
            <person name="Haft D.H."/>
            <person name="Selengut J.D."/>
            <person name="Sanka R."/>
            <person name="DePew J."/>
            <person name="Purushe J."/>
            <person name="Matthias M.A."/>
            <person name="Vinetz J.M."/>
            <person name="Sutton G.G."/>
            <person name="Nierman W.C."/>
            <person name="Fouts D.E."/>
        </authorList>
    </citation>
    <scope>NUCLEOTIDE SEQUENCE [LARGE SCALE GENOMIC DNA]</scope>
    <source>
        <strain evidence="1">MOR084</strain>
    </source>
</reference>
<proteinExistence type="predicted"/>
<name>A0A0E2BB36_9LEPT</name>
<keyword evidence="2" id="KW-1185">Reference proteome</keyword>
<evidence type="ECO:0000313" key="1">
    <source>
        <dbReference type="EMBL" id="EKO32553.1"/>
    </source>
</evidence>
<comment type="caution">
    <text evidence="1">The sequence shown here is derived from an EMBL/GenBank/DDBJ whole genome shotgun (WGS) entry which is preliminary data.</text>
</comment>